<evidence type="ECO:0000313" key="11">
    <source>
        <dbReference type="Proteomes" id="UP000694580"/>
    </source>
</evidence>
<dbReference type="GO" id="GO:0009967">
    <property type="term" value="P:positive regulation of signal transduction"/>
    <property type="evidence" value="ECO:0007669"/>
    <property type="project" value="UniProtKB-ARBA"/>
</dbReference>
<gene>
    <name evidence="10" type="primary">IKBKE</name>
</gene>
<evidence type="ECO:0000256" key="8">
    <source>
        <dbReference type="PROSITE-ProRule" id="PRU10141"/>
    </source>
</evidence>
<dbReference type="Pfam" id="PF18394">
    <property type="entry name" value="TBK1_CCD1"/>
    <property type="match status" value="1"/>
</dbReference>
<name>A0AAY4EEM8_9TELE</name>
<dbReference type="InterPro" id="IPR000719">
    <property type="entry name" value="Prot_kinase_dom"/>
</dbReference>
<evidence type="ECO:0000259" key="9">
    <source>
        <dbReference type="PROSITE" id="PS50011"/>
    </source>
</evidence>
<keyword evidence="11" id="KW-1185">Reference proteome</keyword>
<evidence type="ECO:0000256" key="7">
    <source>
        <dbReference type="ARBA" id="ARBA00022840"/>
    </source>
</evidence>
<protein>
    <recommendedName>
        <fullName evidence="9">Protein kinase domain-containing protein</fullName>
    </recommendedName>
</protein>
<reference evidence="10 11" key="1">
    <citation type="submission" date="2020-06" db="EMBL/GenBank/DDBJ databases">
        <authorList>
            <consortium name="Wellcome Sanger Institute Data Sharing"/>
        </authorList>
    </citation>
    <scope>NUCLEOTIDE SEQUENCE [LARGE SCALE GENOMIC DNA]</scope>
</reference>
<dbReference type="PROSITE" id="PS00107">
    <property type="entry name" value="PROTEIN_KINASE_ATP"/>
    <property type="match status" value="1"/>
</dbReference>
<dbReference type="InterPro" id="IPR041087">
    <property type="entry name" value="TBK1_ULD"/>
</dbReference>
<dbReference type="SMART" id="SM00220">
    <property type="entry name" value="S_TKc"/>
    <property type="match status" value="1"/>
</dbReference>
<dbReference type="Pfam" id="PF18396">
    <property type="entry name" value="TBK1_ULD"/>
    <property type="match status" value="1"/>
</dbReference>
<dbReference type="PROSITE" id="PS50011">
    <property type="entry name" value="PROTEIN_KINASE_DOM"/>
    <property type="match status" value="1"/>
</dbReference>
<dbReference type="FunFam" id="3.10.20.90:FF:000112">
    <property type="entry name" value="TANK binding kinase TBK1"/>
    <property type="match status" value="1"/>
</dbReference>
<evidence type="ECO:0000256" key="1">
    <source>
        <dbReference type="ARBA" id="ARBA00004496"/>
    </source>
</evidence>
<sequence>MTASTANYIWSMEDVLGQGATASVHKARNKKTGELVAVKVFNVASYSRPYEVQMREFEMLRRLSHVNIVRLFAVEEMHMNPKQKVLVMEFCSGGSLLNLLEEPENAFGLSEPEFLVVLQCVVNGMNHLRENGVVHRDIKPGNIMRQVGDDGRSVYKLTDFGAARELEDNEKFVSIYGTEEYLHPDMYERAVLRKPQLKSFGVTVDLWSIGVTFYHAATGSLPFVPYGGPRRNKQIMYKITIEKPPQAIAGVQKVEEGPIEWSYQLPHNCQLSEGLKAQLVPVLANILEANQEKCWGFDQFFAATTDVLHRVTVYVFSLQQATPHTIYVHFYSTASVFFEEVQAQTGVSPERQHFLFQGHRLLLEPSMKVVNLPQTTEDRPIFLLSHWPEKVFFFVLDDMVALVGVIHQFLRVACSLHKTRELILQGFYVEENLPLYANGIREFQNRLDHLHVDLAKCSTALAEDKCVQKMDALLKRIVCIHQQYRKDRLTGKLCYNDEQIHKFEKINLSTHIKKVKSLYRDDCLQKFHSVLAVYFSLFRLRMKHLKAEMEAVAQELQSNNGIIARCGGFFTDHGCTEVFLHPSGLFFFFFSPVSGP</sequence>
<dbReference type="FunFam" id="3.30.200.20:FF:000106">
    <property type="entry name" value="serine/threonine-protein kinase TBK1 isoform X1"/>
    <property type="match status" value="1"/>
</dbReference>
<dbReference type="GO" id="GO:0010628">
    <property type="term" value="P:positive regulation of gene expression"/>
    <property type="evidence" value="ECO:0007669"/>
    <property type="project" value="UniProtKB-ARBA"/>
</dbReference>
<keyword evidence="3" id="KW-0723">Serine/threonine-protein kinase</keyword>
<dbReference type="InterPro" id="IPR017441">
    <property type="entry name" value="Protein_kinase_ATP_BS"/>
</dbReference>
<dbReference type="GO" id="GO:0045089">
    <property type="term" value="P:positive regulation of innate immune response"/>
    <property type="evidence" value="ECO:0007669"/>
    <property type="project" value="UniProtKB-ARBA"/>
</dbReference>
<evidence type="ECO:0000313" key="10">
    <source>
        <dbReference type="Ensembl" id="ENSDCDP00010055953.1"/>
    </source>
</evidence>
<dbReference type="AlphaFoldDB" id="A0AAY4EEM8"/>
<dbReference type="InterPro" id="IPR011009">
    <property type="entry name" value="Kinase-like_dom_sf"/>
</dbReference>
<dbReference type="FunFam" id="1.10.510.10:FF:000100">
    <property type="entry name" value="inhibitor of nuclear factor kappa-B kinase subunit epsilon"/>
    <property type="match status" value="1"/>
</dbReference>
<dbReference type="GO" id="GO:0005524">
    <property type="term" value="F:ATP binding"/>
    <property type="evidence" value="ECO:0007669"/>
    <property type="project" value="UniProtKB-UniRule"/>
</dbReference>
<proteinExistence type="predicted"/>
<dbReference type="GeneTree" id="ENSGT00950000182937"/>
<reference evidence="10" key="2">
    <citation type="submission" date="2025-08" db="UniProtKB">
        <authorList>
            <consortium name="Ensembl"/>
        </authorList>
    </citation>
    <scope>IDENTIFICATION</scope>
</reference>
<evidence type="ECO:0000256" key="4">
    <source>
        <dbReference type="ARBA" id="ARBA00022679"/>
    </source>
</evidence>
<keyword evidence="6" id="KW-0418">Kinase</keyword>
<dbReference type="Pfam" id="PF00069">
    <property type="entry name" value="Pkinase"/>
    <property type="match status" value="1"/>
</dbReference>
<accession>A0AAY4EEM8</accession>
<keyword evidence="5 8" id="KW-0547">Nucleotide-binding</keyword>
<dbReference type="PANTHER" id="PTHR22969">
    <property type="entry name" value="IKB KINASE"/>
    <property type="match status" value="1"/>
</dbReference>
<dbReference type="Proteomes" id="UP000694580">
    <property type="component" value="Chromosome 12"/>
</dbReference>
<dbReference type="Ensembl" id="ENSDCDT00010066568.1">
    <property type="protein sequence ID" value="ENSDCDP00010055953.1"/>
    <property type="gene ID" value="ENSDCDG00010031971.1"/>
</dbReference>
<dbReference type="Gene3D" id="1.20.1270.420">
    <property type="match status" value="1"/>
</dbReference>
<feature type="domain" description="Protein kinase" evidence="9">
    <location>
        <begin position="10"/>
        <end position="312"/>
    </location>
</feature>
<keyword evidence="2" id="KW-0963">Cytoplasm</keyword>
<dbReference type="InterPro" id="IPR051180">
    <property type="entry name" value="IKK"/>
</dbReference>
<evidence type="ECO:0000256" key="3">
    <source>
        <dbReference type="ARBA" id="ARBA00022527"/>
    </source>
</evidence>
<organism evidence="10 11">
    <name type="scientific">Denticeps clupeoides</name>
    <name type="common">denticle herring</name>
    <dbReference type="NCBI Taxonomy" id="299321"/>
    <lineage>
        <taxon>Eukaryota</taxon>
        <taxon>Metazoa</taxon>
        <taxon>Chordata</taxon>
        <taxon>Craniata</taxon>
        <taxon>Vertebrata</taxon>
        <taxon>Euteleostomi</taxon>
        <taxon>Actinopterygii</taxon>
        <taxon>Neopterygii</taxon>
        <taxon>Teleostei</taxon>
        <taxon>Clupei</taxon>
        <taxon>Clupeiformes</taxon>
        <taxon>Denticipitoidei</taxon>
        <taxon>Denticipitidae</taxon>
        <taxon>Denticeps</taxon>
    </lineage>
</organism>
<dbReference type="Gene3D" id="3.30.200.20">
    <property type="entry name" value="Phosphorylase Kinase, domain 1"/>
    <property type="match status" value="1"/>
</dbReference>
<keyword evidence="4" id="KW-0808">Transferase</keyword>
<dbReference type="GO" id="GO:0006950">
    <property type="term" value="P:response to stress"/>
    <property type="evidence" value="ECO:0007669"/>
    <property type="project" value="UniProtKB-ARBA"/>
</dbReference>
<dbReference type="PANTHER" id="PTHR22969:SF10">
    <property type="entry name" value="INHIBITOR OF NUCLEAR FACTOR KAPPA-B KINASE SUBUNIT EPSILON"/>
    <property type="match status" value="1"/>
</dbReference>
<dbReference type="GO" id="GO:0004674">
    <property type="term" value="F:protein serine/threonine kinase activity"/>
    <property type="evidence" value="ECO:0007669"/>
    <property type="project" value="UniProtKB-KW"/>
</dbReference>
<dbReference type="Gene3D" id="3.10.20.90">
    <property type="entry name" value="Phosphatidylinositol 3-kinase Catalytic Subunit, Chain A, domain 1"/>
    <property type="match status" value="1"/>
</dbReference>
<dbReference type="InterPro" id="IPR041309">
    <property type="entry name" value="TBK1_CC1"/>
</dbReference>
<dbReference type="GO" id="GO:0005737">
    <property type="term" value="C:cytoplasm"/>
    <property type="evidence" value="ECO:0007669"/>
    <property type="project" value="UniProtKB-SubCell"/>
</dbReference>
<evidence type="ECO:0000256" key="2">
    <source>
        <dbReference type="ARBA" id="ARBA00022490"/>
    </source>
</evidence>
<reference evidence="10" key="3">
    <citation type="submission" date="2025-09" db="UniProtKB">
        <authorList>
            <consortium name="Ensembl"/>
        </authorList>
    </citation>
    <scope>IDENTIFICATION</scope>
</reference>
<dbReference type="SUPFAM" id="SSF56112">
    <property type="entry name" value="Protein kinase-like (PK-like)"/>
    <property type="match status" value="1"/>
</dbReference>
<comment type="subcellular location">
    <subcellularLocation>
        <location evidence="1">Cytoplasm</location>
    </subcellularLocation>
</comment>
<dbReference type="Gene3D" id="1.10.510.10">
    <property type="entry name" value="Transferase(Phosphotransferase) domain 1"/>
    <property type="match status" value="1"/>
</dbReference>
<evidence type="ECO:0000256" key="6">
    <source>
        <dbReference type="ARBA" id="ARBA00022777"/>
    </source>
</evidence>
<feature type="binding site" evidence="8">
    <location>
        <position position="39"/>
    </location>
    <ligand>
        <name>ATP</name>
        <dbReference type="ChEBI" id="CHEBI:30616"/>
    </ligand>
</feature>
<keyword evidence="7 8" id="KW-0067">ATP-binding</keyword>
<evidence type="ECO:0000256" key="5">
    <source>
        <dbReference type="ARBA" id="ARBA00022741"/>
    </source>
</evidence>